<dbReference type="RefSeq" id="WP_018081264.1">
    <property type="nucleotide sequence ID" value="NZ_AQWM01000004.1"/>
</dbReference>
<dbReference type="EMBL" id="AWGB01000001">
    <property type="protein sequence ID" value="ESQ94516.1"/>
    <property type="molecule type" value="Genomic_DNA"/>
</dbReference>
<dbReference type="PANTHER" id="PTHR33121">
    <property type="entry name" value="CYCLIC DI-GMP PHOSPHODIESTERASE PDEF"/>
    <property type="match status" value="1"/>
</dbReference>
<accession>V4Q1J2</accession>
<dbReference type="PROSITE" id="PS50883">
    <property type="entry name" value="EAL"/>
    <property type="match status" value="1"/>
</dbReference>
<evidence type="ECO:0000259" key="1">
    <source>
        <dbReference type="PROSITE" id="PS50883"/>
    </source>
</evidence>
<dbReference type="CDD" id="cd01948">
    <property type="entry name" value="EAL"/>
    <property type="match status" value="1"/>
</dbReference>
<name>V4Q1J2_9CAUL</name>
<dbReference type="GO" id="GO:0071111">
    <property type="term" value="F:cyclic-guanylate-specific phosphodiesterase activity"/>
    <property type="evidence" value="ECO:0007669"/>
    <property type="project" value="InterPro"/>
</dbReference>
<dbReference type="InterPro" id="IPR050706">
    <property type="entry name" value="Cyclic-di-GMP_PDE-like"/>
</dbReference>
<comment type="caution">
    <text evidence="2">The sequence shown here is derived from an EMBL/GenBank/DDBJ whole genome shotgun (WGS) entry which is preliminary data.</text>
</comment>
<dbReference type="Pfam" id="PF00563">
    <property type="entry name" value="EAL"/>
    <property type="match status" value="1"/>
</dbReference>
<evidence type="ECO:0000313" key="3">
    <source>
        <dbReference type="Proteomes" id="UP000017837"/>
    </source>
</evidence>
<dbReference type="STRING" id="1121022.GCA_000376105_01597"/>
<dbReference type="SUPFAM" id="SSF141868">
    <property type="entry name" value="EAL domain-like"/>
    <property type="match status" value="1"/>
</dbReference>
<dbReference type="SMART" id="SM00052">
    <property type="entry name" value="EAL"/>
    <property type="match status" value="1"/>
</dbReference>
<dbReference type="OrthoDB" id="1673646at2"/>
<dbReference type="InterPro" id="IPR001633">
    <property type="entry name" value="EAL_dom"/>
</dbReference>
<dbReference type="AlphaFoldDB" id="V4Q1J2"/>
<dbReference type="PANTHER" id="PTHR33121:SF15">
    <property type="entry name" value="BLUE LIGHT- AND TEMPERATURE-REGULATED ANTIREPRESSOR BLUF"/>
    <property type="match status" value="1"/>
</dbReference>
<dbReference type="eggNOG" id="COG2200">
    <property type="taxonomic scope" value="Bacteria"/>
</dbReference>
<keyword evidence="3" id="KW-1185">Reference proteome</keyword>
<dbReference type="PATRIC" id="fig|1121022.4.peg.8"/>
<feature type="domain" description="EAL" evidence="1">
    <location>
        <begin position="1"/>
        <end position="252"/>
    </location>
</feature>
<reference evidence="2 3" key="1">
    <citation type="journal article" date="2014" name="Nature">
        <title>Sequential evolution of bacterial morphology by co-option of a developmental regulator.</title>
        <authorList>
            <person name="Jiang C."/>
            <person name="Brown P.J."/>
            <person name="Ducret A."/>
            <person name="Brun Y.V."/>
        </authorList>
    </citation>
    <scope>NUCLEOTIDE SEQUENCE [LARGE SCALE GENOMIC DNA]</scope>
    <source>
        <strain evidence="2 3">DSM 16100</strain>
    </source>
</reference>
<organism evidence="2 3">
    <name type="scientific">Asticcacaulis benevestitus DSM 16100 = ATCC BAA-896</name>
    <dbReference type="NCBI Taxonomy" id="1121022"/>
    <lineage>
        <taxon>Bacteria</taxon>
        <taxon>Pseudomonadati</taxon>
        <taxon>Pseudomonadota</taxon>
        <taxon>Alphaproteobacteria</taxon>
        <taxon>Caulobacterales</taxon>
        <taxon>Caulobacteraceae</taxon>
        <taxon>Asticcacaulis</taxon>
    </lineage>
</organism>
<dbReference type="Gene3D" id="3.20.20.450">
    <property type="entry name" value="EAL domain"/>
    <property type="match status" value="1"/>
</dbReference>
<dbReference type="Proteomes" id="UP000017837">
    <property type="component" value="Unassembled WGS sequence"/>
</dbReference>
<protein>
    <recommendedName>
        <fullName evidence="1">EAL domain-containing protein</fullName>
    </recommendedName>
</protein>
<dbReference type="InterPro" id="IPR035919">
    <property type="entry name" value="EAL_sf"/>
</dbReference>
<evidence type="ECO:0000313" key="2">
    <source>
        <dbReference type="EMBL" id="ESQ94516.1"/>
    </source>
</evidence>
<gene>
    <name evidence="2" type="ORF">ABENE_00040</name>
</gene>
<proteinExistence type="predicted"/>
<sequence>MNPKLSCQGCRDGADLPFAFTMAFQPILDASEGRIWGYEALVRGPEGQGAGTVLDEVTPQMMYRFDQACRVRAIELFGQLSPHDDTRLSINFMPNAVYEPSTCLRASLDAAARIGLNPKRLVFEFTEHERFTDTAHISNIVAEYKRLGFMTALDDFGSGYAGLNLLANLQTDLIKIDMELIRDINADSVRQAIVAGIKSIARALDIQVIAEGIESEAELTTLRAAGISLFQGYYFARPQIEALPMVEGFTIRSAAQALSA</sequence>